<dbReference type="InterPro" id="IPR010022">
    <property type="entry name" value="XkdX"/>
</dbReference>
<dbReference type="Proteomes" id="UP000587477">
    <property type="component" value="Chromosome"/>
</dbReference>
<dbReference type="EMBL" id="CP063687">
    <property type="protein sequence ID" value="QOY25398.1"/>
    <property type="molecule type" value="Genomic_DNA"/>
</dbReference>
<evidence type="ECO:0000313" key="1">
    <source>
        <dbReference type="EMBL" id="QOY25398.1"/>
    </source>
</evidence>
<protein>
    <submittedName>
        <fullName evidence="1">Uncharacterized protein</fullName>
    </submittedName>
</protein>
<reference evidence="2" key="1">
    <citation type="submission" date="2020-10" db="EMBL/GenBank/DDBJ databases">
        <title>Complete genome sequence of Bacillus velezensis NST6.</title>
        <authorList>
            <person name="Choi J."/>
        </authorList>
    </citation>
    <scope>NUCLEOTIDE SEQUENCE [LARGE SCALE GENOMIC DNA]</scope>
    <source>
        <strain evidence="2">NST6</strain>
    </source>
</reference>
<proteinExistence type="predicted"/>
<accession>A0A1D9PIJ3</accession>
<accession>A0A2D3DM20</accession>
<name>A0A1D9PIJ3_BACVE</name>
<evidence type="ECO:0000313" key="2">
    <source>
        <dbReference type="Proteomes" id="UP000587477"/>
    </source>
</evidence>
<dbReference type="KEGG" id="bmp:NG74_01307"/>
<gene>
    <name evidence="1" type="ORF">BACVE_000326</name>
</gene>
<dbReference type="AlphaFoldDB" id="A0A1D9PIJ3"/>
<sequence>MKRLNFWVYALFYKWASIEMVKQAMGYDDCSAEDLAEGVAAKYITPEEFQEITGETYENYKNAVS</sequence>
<dbReference type="RefSeq" id="WP_007610833.1">
    <property type="nucleotide sequence ID" value="NZ_AP024501.1"/>
</dbReference>
<dbReference type="STRING" id="1155777.BANAU_1196"/>
<dbReference type="NCBIfam" id="TIGR01669">
    <property type="entry name" value="phage_XkdX"/>
    <property type="match status" value="1"/>
</dbReference>
<dbReference type="Pfam" id="PF09693">
    <property type="entry name" value="Phage_XkdX"/>
    <property type="match status" value="1"/>
</dbReference>
<organism evidence="1 2">
    <name type="scientific">Bacillus velezensis</name>
    <dbReference type="NCBI Taxonomy" id="492670"/>
    <lineage>
        <taxon>Bacteria</taxon>
        <taxon>Bacillati</taxon>
        <taxon>Bacillota</taxon>
        <taxon>Bacilli</taxon>
        <taxon>Bacillales</taxon>
        <taxon>Bacillaceae</taxon>
        <taxon>Bacillus</taxon>
        <taxon>Bacillus amyloliquefaciens group</taxon>
    </lineage>
</organism>